<dbReference type="Proteomes" id="UP000886998">
    <property type="component" value="Unassembled WGS sequence"/>
</dbReference>
<keyword evidence="1" id="KW-1133">Transmembrane helix</keyword>
<organism evidence="2 3">
    <name type="scientific">Trichonephila inaurata madagascariensis</name>
    <dbReference type="NCBI Taxonomy" id="2747483"/>
    <lineage>
        <taxon>Eukaryota</taxon>
        <taxon>Metazoa</taxon>
        <taxon>Ecdysozoa</taxon>
        <taxon>Arthropoda</taxon>
        <taxon>Chelicerata</taxon>
        <taxon>Arachnida</taxon>
        <taxon>Araneae</taxon>
        <taxon>Araneomorphae</taxon>
        <taxon>Entelegynae</taxon>
        <taxon>Araneoidea</taxon>
        <taxon>Nephilidae</taxon>
        <taxon>Trichonephila</taxon>
        <taxon>Trichonephila inaurata</taxon>
    </lineage>
</organism>
<protein>
    <submittedName>
        <fullName evidence="2">MARVEL domain-containing protein</fullName>
    </submittedName>
</protein>
<dbReference type="AlphaFoldDB" id="A0A8X6YZ07"/>
<evidence type="ECO:0000256" key="1">
    <source>
        <dbReference type="SAM" id="Phobius"/>
    </source>
</evidence>
<keyword evidence="3" id="KW-1185">Reference proteome</keyword>
<gene>
    <name evidence="2" type="primary">AVEN_115608_1</name>
    <name evidence="2" type="ORF">TNIN_351831</name>
</gene>
<keyword evidence="1" id="KW-0472">Membrane</keyword>
<reference evidence="2" key="1">
    <citation type="submission" date="2020-08" db="EMBL/GenBank/DDBJ databases">
        <title>Multicomponent nature underlies the extraordinary mechanical properties of spider dragline silk.</title>
        <authorList>
            <person name="Kono N."/>
            <person name="Nakamura H."/>
            <person name="Mori M."/>
            <person name="Yoshida Y."/>
            <person name="Ohtoshi R."/>
            <person name="Malay A.D."/>
            <person name="Moran D.A.P."/>
            <person name="Tomita M."/>
            <person name="Numata K."/>
            <person name="Arakawa K."/>
        </authorList>
    </citation>
    <scope>NUCLEOTIDE SEQUENCE</scope>
</reference>
<sequence>MVNVLVRRNKSVITSVSSGKRLGARDDRETRMGTSLPDAEALRASLPEGLPERAQVAVERGREFLAWALTDVFDWNPQYLKELRGILNIIEVVVSLLIVSMLGNVCQNQATMINEEIGGFYCRNTDTFLFSIGMASLLGSTLHLLCCALSKKTEDRLWGTSYVS</sequence>
<proteinExistence type="predicted"/>
<keyword evidence="1" id="KW-0812">Transmembrane</keyword>
<dbReference type="EMBL" id="BMAV01023282">
    <property type="protein sequence ID" value="GFY78929.1"/>
    <property type="molecule type" value="Genomic_DNA"/>
</dbReference>
<comment type="caution">
    <text evidence="2">The sequence shown here is derived from an EMBL/GenBank/DDBJ whole genome shotgun (WGS) entry which is preliminary data.</text>
</comment>
<evidence type="ECO:0000313" key="3">
    <source>
        <dbReference type="Proteomes" id="UP000886998"/>
    </source>
</evidence>
<dbReference type="OrthoDB" id="6434050at2759"/>
<accession>A0A8X6YZ07</accession>
<evidence type="ECO:0000313" key="2">
    <source>
        <dbReference type="EMBL" id="GFY78929.1"/>
    </source>
</evidence>
<feature type="transmembrane region" description="Helical" evidence="1">
    <location>
        <begin position="85"/>
        <end position="103"/>
    </location>
</feature>
<name>A0A8X6YZ07_9ARAC</name>
<feature type="transmembrane region" description="Helical" evidence="1">
    <location>
        <begin position="128"/>
        <end position="149"/>
    </location>
</feature>